<organism evidence="5 6">
    <name type="scientific">Sphingobacterium wenxiniae</name>
    <dbReference type="NCBI Taxonomy" id="683125"/>
    <lineage>
        <taxon>Bacteria</taxon>
        <taxon>Pseudomonadati</taxon>
        <taxon>Bacteroidota</taxon>
        <taxon>Sphingobacteriia</taxon>
        <taxon>Sphingobacteriales</taxon>
        <taxon>Sphingobacteriaceae</taxon>
        <taxon>Sphingobacterium</taxon>
    </lineage>
</organism>
<dbReference type="Proteomes" id="UP000198785">
    <property type="component" value="Unassembled WGS sequence"/>
</dbReference>
<dbReference type="PANTHER" id="PTHR43280:SF2">
    <property type="entry name" value="HTH-TYPE TRANSCRIPTIONAL REGULATOR EXSA"/>
    <property type="match status" value="1"/>
</dbReference>
<dbReference type="SUPFAM" id="SSF46689">
    <property type="entry name" value="Homeodomain-like"/>
    <property type="match status" value="1"/>
</dbReference>
<dbReference type="PROSITE" id="PS01124">
    <property type="entry name" value="HTH_ARAC_FAMILY_2"/>
    <property type="match status" value="1"/>
</dbReference>
<keyword evidence="3" id="KW-0804">Transcription</keyword>
<accession>A0A1I6P0D5</accession>
<keyword evidence="6" id="KW-1185">Reference proteome</keyword>
<dbReference type="SMART" id="SM00342">
    <property type="entry name" value="HTH_ARAC"/>
    <property type="match status" value="1"/>
</dbReference>
<dbReference type="InterPro" id="IPR009057">
    <property type="entry name" value="Homeodomain-like_sf"/>
</dbReference>
<keyword evidence="1" id="KW-0805">Transcription regulation</keyword>
<dbReference type="GO" id="GO:0043565">
    <property type="term" value="F:sequence-specific DNA binding"/>
    <property type="evidence" value="ECO:0007669"/>
    <property type="project" value="InterPro"/>
</dbReference>
<evidence type="ECO:0000313" key="5">
    <source>
        <dbReference type="EMBL" id="SFS33520.1"/>
    </source>
</evidence>
<evidence type="ECO:0000313" key="6">
    <source>
        <dbReference type="Proteomes" id="UP000198785"/>
    </source>
</evidence>
<dbReference type="PANTHER" id="PTHR43280">
    <property type="entry name" value="ARAC-FAMILY TRANSCRIPTIONAL REGULATOR"/>
    <property type="match status" value="1"/>
</dbReference>
<dbReference type="STRING" id="683125.SAMN05660206_101203"/>
<reference evidence="5 6" key="1">
    <citation type="submission" date="2016-10" db="EMBL/GenBank/DDBJ databases">
        <authorList>
            <person name="de Groot N.N."/>
        </authorList>
    </citation>
    <scope>NUCLEOTIDE SEQUENCE [LARGE SCALE GENOMIC DNA]</scope>
    <source>
        <strain evidence="5 6">DSM 22789</strain>
    </source>
</reference>
<evidence type="ECO:0000256" key="2">
    <source>
        <dbReference type="ARBA" id="ARBA00023125"/>
    </source>
</evidence>
<dbReference type="AlphaFoldDB" id="A0A1I6P0D5"/>
<proteinExistence type="predicted"/>
<dbReference type="OrthoDB" id="252470at2"/>
<dbReference type="RefSeq" id="WP_093363294.1">
    <property type="nucleotide sequence ID" value="NZ_FOZZ01000001.1"/>
</dbReference>
<name>A0A1I6P0D5_9SPHI</name>
<protein>
    <submittedName>
        <fullName evidence="5">Helix-turn-helix domain-containing protein</fullName>
    </submittedName>
</protein>
<sequence>MSQHIFNLWKEASSSKPIRRDAFSSMYLGRLQNAKRHTPGGQLSVIEYQIQDFVLCESKGRLQDVTSLALLCPGDDVLWFCFQFQGKTVFSTGRATEPDSLFSFTTSSSVTQFTLSAEKYWALFLGLSAASKQQLLAEFPSLRHHFEEVEGEALPAVPISRPDRRLLEVFSQITMGSFSTVYHIGHLFLQLYSSYVQRVEEYMQRIKEEPNIQLYYRAVAFIRDNCQEKILNRETIAKALHCSTRTLSRVFEGRPLSLNATILTVRLHKGRELLVRRADLSIDQIAGMLHFFDASHFITQYKRVFHCTPRQERKMLKSNSG</sequence>
<evidence type="ECO:0000259" key="4">
    <source>
        <dbReference type="PROSITE" id="PS01124"/>
    </source>
</evidence>
<dbReference type="InterPro" id="IPR018060">
    <property type="entry name" value="HTH_AraC"/>
</dbReference>
<evidence type="ECO:0000256" key="1">
    <source>
        <dbReference type="ARBA" id="ARBA00023015"/>
    </source>
</evidence>
<keyword evidence="2" id="KW-0238">DNA-binding</keyword>
<dbReference type="GO" id="GO:0003700">
    <property type="term" value="F:DNA-binding transcription factor activity"/>
    <property type="evidence" value="ECO:0007669"/>
    <property type="project" value="InterPro"/>
</dbReference>
<feature type="domain" description="HTH araC/xylS-type" evidence="4">
    <location>
        <begin position="216"/>
        <end position="315"/>
    </location>
</feature>
<gene>
    <name evidence="5" type="ORF">SAMN05660206_101203</name>
</gene>
<dbReference type="Pfam" id="PF12833">
    <property type="entry name" value="HTH_18"/>
    <property type="match status" value="1"/>
</dbReference>
<dbReference type="Gene3D" id="1.10.10.60">
    <property type="entry name" value="Homeodomain-like"/>
    <property type="match status" value="1"/>
</dbReference>
<dbReference type="EMBL" id="FOZZ01000001">
    <property type="protein sequence ID" value="SFS33520.1"/>
    <property type="molecule type" value="Genomic_DNA"/>
</dbReference>
<evidence type="ECO:0000256" key="3">
    <source>
        <dbReference type="ARBA" id="ARBA00023163"/>
    </source>
</evidence>